<dbReference type="EMBL" id="BONG01000083">
    <property type="protein sequence ID" value="GIF94133.1"/>
    <property type="molecule type" value="Genomic_DNA"/>
</dbReference>
<dbReference type="InterPro" id="IPR008929">
    <property type="entry name" value="Chondroitin_lyas"/>
</dbReference>
<name>A0A8J3K7R2_9ACTN</name>
<dbReference type="Pfam" id="PF02278">
    <property type="entry name" value="Lyase_8"/>
    <property type="match status" value="1"/>
</dbReference>
<dbReference type="InterPro" id="IPR014718">
    <property type="entry name" value="GH-type_carb-bd"/>
</dbReference>
<feature type="active site" evidence="6">
    <location>
        <position position="309"/>
    </location>
</feature>
<dbReference type="InterPro" id="IPR011071">
    <property type="entry name" value="Lyase_8-like_C"/>
</dbReference>
<dbReference type="CDD" id="cd01083">
    <property type="entry name" value="GAG_Lyase"/>
    <property type="match status" value="1"/>
</dbReference>
<dbReference type="NCBIfam" id="NF033679">
    <property type="entry name" value="DNRLRE_dom"/>
    <property type="match status" value="1"/>
</dbReference>
<dbReference type="SUPFAM" id="SSF48230">
    <property type="entry name" value="Chondroitin AC/alginate lyase"/>
    <property type="match status" value="1"/>
</dbReference>
<comment type="caution">
    <text evidence="12">The sequence shown here is derived from an EMBL/GenBank/DDBJ whole genome shotgun (WGS) entry which is preliminary data.</text>
</comment>
<organism evidence="12 13">
    <name type="scientific">Catellatospora chokoriensis</name>
    <dbReference type="NCBI Taxonomy" id="310353"/>
    <lineage>
        <taxon>Bacteria</taxon>
        <taxon>Bacillati</taxon>
        <taxon>Actinomycetota</taxon>
        <taxon>Actinomycetes</taxon>
        <taxon>Micromonosporales</taxon>
        <taxon>Micromonosporaceae</taxon>
        <taxon>Catellatospora</taxon>
    </lineage>
</organism>
<evidence type="ECO:0000256" key="1">
    <source>
        <dbReference type="ARBA" id="ARBA00004613"/>
    </source>
</evidence>
<dbReference type="SUPFAM" id="SSF49863">
    <property type="entry name" value="Hyaluronate lyase-like, C-terminal domain"/>
    <property type="match status" value="1"/>
</dbReference>
<keyword evidence="3" id="KW-0964">Secreted</keyword>
<proteinExistence type="inferred from homology"/>
<dbReference type="InterPro" id="IPR003159">
    <property type="entry name" value="Lyase_8_central_dom"/>
</dbReference>
<comment type="subcellular location">
    <subcellularLocation>
        <location evidence="1">Secreted</location>
    </subcellularLocation>
</comment>
<dbReference type="GO" id="GO:0030246">
    <property type="term" value="F:carbohydrate binding"/>
    <property type="evidence" value="ECO:0007669"/>
    <property type="project" value="InterPro"/>
</dbReference>
<evidence type="ECO:0000256" key="4">
    <source>
        <dbReference type="ARBA" id="ARBA00022729"/>
    </source>
</evidence>
<dbReference type="PANTHER" id="PTHR38481">
    <property type="entry name" value="HYALURONATE LYASE"/>
    <property type="match status" value="1"/>
</dbReference>
<dbReference type="InterPro" id="IPR011013">
    <property type="entry name" value="Gal_mutarotase_sf_dom"/>
</dbReference>
<dbReference type="Gene3D" id="2.60.220.10">
    <property type="entry name" value="Polysaccharide lyase family 8-like, C-terminal"/>
    <property type="match status" value="1"/>
</dbReference>
<dbReference type="SUPFAM" id="SSF74650">
    <property type="entry name" value="Galactose mutarotase-like"/>
    <property type="match status" value="1"/>
</dbReference>
<feature type="domain" description="Polysaccharide lyase family 8 C-terminal" evidence="9">
    <location>
        <begin position="667"/>
        <end position="729"/>
    </location>
</feature>
<dbReference type="InterPro" id="IPR012970">
    <property type="entry name" value="Lyase_8_alpha_N"/>
</dbReference>
<feature type="active site" evidence="6">
    <location>
        <position position="255"/>
    </location>
</feature>
<dbReference type="Pfam" id="PF02884">
    <property type="entry name" value="Lyase_8_C"/>
    <property type="match status" value="1"/>
</dbReference>
<dbReference type="Pfam" id="PF24517">
    <property type="entry name" value="CBM96"/>
    <property type="match status" value="1"/>
</dbReference>
<evidence type="ECO:0000256" key="6">
    <source>
        <dbReference type="PIRSR" id="PIRSR638970-1"/>
    </source>
</evidence>
<evidence type="ECO:0000259" key="8">
    <source>
        <dbReference type="Pfam" id="PF02278"/>
    </source>
</evidence>
<keyword evidence="4" id="KW-0732">Signal</keyword>
<dbReference type="Pfam" id="PF08124">
    <property type="entry name" value="Lyase_8_N"/>
    <property type="match status" value="1"/>
</dbReference>
<dbReference type="InterPro" id="IPR055372">
    <property type="entry name" value="CBM96"/>
</dbReference>
<dbReference type="GO" id="GO:0016837">
    <property type="term" value="F:carbon-oxygen lyase activity, acting on polysaccharides"/>
    <property type="evidence" value="ECO:0007669"/>
    <property type="project" value="UniProtKB-ARBA"/>
</dbReference>
<dbReference type="GO" id="GO:0005576">
    <property type="term" value="C:extracellular region"/>
    <property type="evidence" value="ECO:0007669"/>
    <property type="project" value="UniProtKB-SubCell"/>
</dbReference>
<feature type="compositionally biased region" description="Basic and acidic residues" evidence="7">
    <location>
        <begin position="1"/>
        <end position="10"/>
    </location>
</feature>
<feature type="domain" description="Polysaccharide lyase 8 N-terminal alpha-helical" evidence="10">
    <location>
        <begin position="36"/>
        <end position="348"/>
    </location>
</feature>
<accession>A0A8J3K7R2</accession>
<feature type="domain" description="Carbohydrate-binding module family 96" evidence="11">
    <location>
        <begin position="785"/>
        <end position="942"/>
    </location>
</feature>
<evidence type="ECO:0000256" key="5">
    <source>
        <dbReference type="ARBA" id="ARBA00023239"/>
    </source>
</evidence>
<dbReference type="AlphaFoldDB" id="A0A8J3K7R2"/>
<dbReference type="PANTHER" id="PTHR38481:SF1">
    <property type="entry name" value="HYALURONATE LYASE"/>
    <property type="match status" value="1"/>
</dbReference>
<evidence type="ECO:0000313" key="12">
    <source>
        <dbReference type="EMBL" id="GIF94133.1"/>
    </source>
</evidence>
<dbReference type="InterPro" id="IPR038970">
    <property type="entry name" value="Lyase_8"/>
</dbReference>
<evidence type="ECO:0000259" key="10">
    <source>
        <dbReference type="Pfam" id="PF08124"/>
    </source>
</evidence>
<reference evidence="12 13" key="1">
    <citation type="submission" date="2021-01" db="EMBL/GenBank/DDBJ databases">
        <title>Whole genome shotgun sequence of Catellatospora chokoriensis NBRC 107358.</title>
        <authorList>
            <person name="Komaki H."/>
            <person name="Tamura T."/>
        </authorList>
    </citation>
    <scope>NUCLEOTIDE SEQUENCE [LARGE SCALE GENOMIC DNA]</scope>
    <source>
        <strain evidence="12 13">NBRC 107358</strain>
    </source>
</reference>
<dbReference type="Proteomes" id="UP000619293">
    <property type="component" value="Unassembled WGS sequence"/>
</dbReference>
<keyword evidence="5" id="KW-0456">Lyase</keyword>
<protein>
    <recommendedName>
        <fullName evidence="14">Hyaluronate lyase</fullName>
    </recommendedName>
</protein>
<dbReference type="Gene3D" id="2.70.98.10">
    <property type="match status" value="1"/>
</dbReference>
<keyword evidence="13" id="KW-1185">Reference proteome</keyword>
<sequence>MHTSGHDPRTPRPHAAAGSRVPCGAADAFDALRLRWRRALIGSGFDPAAEPYASRLAALGATAAGFRGTMAPAGESLWPDQPLASSDSVTGGYARLRVMALAYAQAGTGLTGDASLRDDVVAGLDHLHGHAYHASTTFYGNWWDWNIGAPLALTDTMTLVHDALSSTQLGSWLAAIDHFVPSADQLLHVGPATGANRVDVCAVLARRGMLGRSAAKLAAARDGLSPVLVQVRAGDGFYADGSFIQHRRVPYTGTYGEVLLSGLAAMLAWLAESPWAVTSSHRRVLFDAVATTYAPFIHNGLVMDAVSGRAIARNQSDHQRGHAVSAGILQLAASAPPAEAAVWKAMVKGWTQRERWANITVDPKLGIPALAAVLAVRDDPAVTPSPEPVGHRLFASMDRAVHRRPGWAAVLSLCSGRTAFYETTNGENLKGWHTSNGAYHYWGDTWGGGQYSDSYWPTVDPYRLPGITASRKTLADAWGGAFGLPRPDTVWAGGACDGAHAALGQDTRGPDSSLKAKKSWFFVGDTITCLGAGITATDGTAVETTIDNRGLGGGPLTGSLTVDGVGRPAATGWSATFPDAGWAQLDGAAGYIFPGGADVRVLSESRTGSWSQISASGSTAPISRDYLTLWLDHGVDPAGASYHYLLLPGADAGTTAARAANPTVTALSNTTTAQAITDSATGVTAANFFTAGTAGPVTVSAPCSVLIHEHGGQLKVTVADPTRAATTVTVTLARSGYATAACDPQVSITNVDPITLVVEVGGSLGAGRSLTLGTGSAVTGGQHLTLAPVADAYVRDGSYATTNFGNDQYMIIKNASAGWARRAYLKFDLTALTGAPRRAVLWVSGHTADSAGTHTTISAYTTGSGWTENDITWNTSPALGTVEATAPLCDVTDWIPLDVTSLITSAYISGATAAVAIYQSSAGLATVINSRRNPVRPPFLQVISD</sequence>
<evidence type="ECO:0000256" key="2">
    <source>
        <dbReference type="ARBA" id="ARBA00006699"/>
    </source>
</evidence>
<evidence type="ECO:0000256" key="7">
    <source>
        <dbReference type="SAM" id="MobiDB-lite"/>
    </source>
</evidence>
<feature type="active site" evidence="6">
    <location>
        <position position="246"/>
    </location>
</feature>
<evidence type="ECO:0000313" key="13">
    <source>
        <dbReference type="Proteomes" id="UP000619293"/>
    </source>
</evidence>
<dbReference type="InterPro" id="IPR004103">
    <property type="entry name" value="Lyase_8_C"/>
</dbReference>
<feature type="region of interest" description="Disordered" evidence="7">
    <location>
        <begin position="1"/>
        <end position="20"/>
    </location>
</feature>
<dbReference type="Gene3D" id="1.50.10.100">
    <property type="entry name" value="Chondroitin AC/alginate lyase"/>
    <property type="match status" value="1"/>
</dbReference>
<evidence type="ECO:0000259" key="9">
    <source>
        <dbReference type="Pfam" id="PF02884"/>
    </source>
</evidence>
<feature type="domain" description="Polysaccharide lyase family 8 central" evidence="8">
    <location>
        <begin position="391"/>
        <end position="651"/>
    </location>
</feature>
<evidence type="ECO:0000259" key="11">
    <source>
        <dbReference type="Pfam" id="PF24517"/>
    </source>
</evidence>
<evidence type="ECO:0000256" key="3">
    <source>
        <dbReference type="ARBA" id="ARBA00022525"/>
    </source>
</evidence>
<gene>
    <name evidence="12" type="ORF">Cch02nite_75770</name>
</gene>
<dbReference type="GO" id="GO:0005975">
    <property type="term" value="P:carbohydrate metabolic process"/>
    <property type="evidence" value="ECO:0007669"/>
    <property type="project" value="InterPro"/>
</dbReference>
<evidence type="ECO:0008006" key="14">
    <source>
        <dbReference type="Google" id="ProtNLM"/>
    </source>
</evidence>
<comment type="similarity">
    <text evidence="2">Belongs to the polysaccharide lyase 8 family.</text>
</comment>